<accession>A0ABU4D7Z3</accession>
<organism evidence="2 3">
    <name type="scientific">Rhodococcus cerastii</name>
    <dbReference type="NCBI Taxonomy" id="908616"/>
    <lineage>
        <taxon>Bacteria</taxon>
        <taxon>Bacillati</taxon>
        <taxon>Actinomycetota</taxon>
        <taxon>Actinomycetes</taxon>
        <taxon>Mycobacteriales</taxon>
        <taxon>Nocardiaceae</taxon>
        <taxon>Rhodococcus</taxon>
    </lineage>
</organism>
<feature type="transmembrane region" description="Helical" evidence="1">
    <location>
        <begin position="181"/>
        <end position="202"/>
    </location>
</feature>
<keyword evidence="3" id="KW-1185">Reference proteome</keyword>
<evidence type="ECO:0000313" key="2">
    <source>
        <dbReference type="EMBL" id="MDV6305236.1"/>
    </source>
</evidence>
<feature type="transmembrane region" description="Helical" evidence="1">
    <location>
        <begin position="111"/>
        <end position="135"/>
    </location>
</feature>
<keyword evidence="1" id="KW-0812">Transmembrane</keyword>
<proteinExistence type="predicted"/>
<dbReference type="RefSeq" id="WP_317534082.1">
    <property type="nucleotide sequence ID" value="NZ_JAWLKF010000017.1"/>
</dbReference>
<evidence type="ECO:0000313" key="3">
    <source>
        <dbReference type="Proteomes" id="UP001186104"/>
    </source>
</evidence>
<reference evidence="2 3" key="1">
    <citation type="submission" date="2023-10" db="EMBL/GenBank/DDBJ databases">
        <title>Development of a sustainable strategy for remediation of hydrocarbon-contaminated territories based on the waste exchange concept.</title>
        <authorList>
            <person name="Krivoruchko A."/>
        </authorList>
    </citation>
    <scope>NUCLEOTIDE SEQUENCE [LARGE SCALE GENOMIC DNA]</scope>
    <source>
        <strain evidence="2 3">IEGM 1327</strain>
    </source>
</reference>
<feature type="transmembrane region" description="Helical" evidence="1">
    <location>
        <begin position="156"/>
        <end position="175"/>
    </location>
</feature>
<evidence type="ECO:0000256" key="1">
    <source>
        <dbReference type="SAM" id="Phobius"/>
    </source>
</evidence>
<dbReference type="Proteomes" id="UP001186104">
    <property type="component" value="Unassembled WGS sequence"/>
</dbReference>
<sequence>MGLKQLSGDCYRTREQPETTEPARPLLRLMLWGRVRNAIGDGAVQLPARGRQSANWRQGRGMRFSDVRASEVRRWVASPGSMIARSVIFGVAALIALYLCVVSVVEGMIASALSTFGFSVFCTGTMAFAWTNVPSITTGSDVRRWVQGSTVRYNPLGLRLLAVIVSSLSICVIAMDFTSGGVGWVLAAMGLSMASFLIPILLRSIRNGYLELSDDGIRHRGWAFDIQVPWVDIRDPLWLWSRTRWSW</sequence>
<keyword evidence="1" id="KW-1133">Transmembrane helix</keyword>
<gene>
    <name evidence="2" type="ORF">R3P93_21940</name>
</gene>
<name>A0ABU4D7Z3_9NOCA</name>
<dbReference type="EMBL" id="JAWLKF010000017">
    <property type="protein sequence ID" value="MDV6305236.1"/>
    <property type="molecule type" value="Genomic_DNA"/>
</dbReference>
<feature type="transmembrane region" description="Helical" evidence="1">
    <location>
        <begin position="83"/>
        <end position="105"/>
    </location>
</feature>
<comment type="caution">
    <text evidence="2">The sequence shown here is derived from an EMBL/GenBank/DDBJ whole genome shotgun (WGS) entry which is preliminary data.</text>
</comment>
<protein>
    <submittedName>
        <fullName evidence="2">Uncharacterized protein</fullName>
    </submittedName>
</protein>
<keyword evidence="1" id="KW-0472">Membrane</keyword>